<dbReference type="Pfam" id="PF08798">
    <property type="entry name" value="CRISPR_assoc"/>
    <property type="match status" value="1"/>
</dbReference>
<gene>
    <name evidence="2" type="ORF">SAMN02745216_04706</name>
</gene>
<dbReference type="Proteomes" id="UP000183994">
    <property type="component" value="Unassembled WGS sequence"/>
</dbReference>
<dbReference type="RefSeq" id="WP_073478690.1">
    <property type="nucleotide sequence ID" value="NZ_FQZU01000048.1"/>
</dbReference>
<keyword evidence="3" id="KW-1185">Reference proteome</keyword>
<feature type="compositionally biased region" description="Polar residues" evidence="1">
    <location>
        <begin position="1"/>
        <end position="12"/>
    </location>
</feature>
<accession>A0A1M6YAC9</accession>
<feature type="region of interest" description="Disordered" evidence="1">
    <location>
        <begin position="1"/>
        <end position="21"/>
    </location>
</feature>
<dbReference type="AlphaFoldDB" id="A0A1M6YAC9"/>
<dbReference type="STRING" id="1121393.SAMN02745216_04706"/>
<sequence length="224" mass="25462">MYLSRIQLNPRSKQARRDLSDPYQMHSSLCRAFSPPENPCPRSEFLWRLEPETGPDQSPYILMQSRSLPDWSAVSSNGWLLKQDPPIDLKQRLKLDSLEPGGKFRFRLRANPSIKRNGKRIGLFRREEQEAWLMRMAKLHGFSLPLIPCGDFYQQTMEKPAVSVAQEQMLTGKQHKGNVIRVYSALFDGVLMVREPSLFTAALQNGVGHGKVMGLGMLSVIPVP</sequence>
<dbReference type="SUPFAM" id="SSF117987">
    <property type="entry name" value="CRISPR-associated protein"/>
    <property type="match status" value="2"/>
</dbReference>
<protein>
    <submittedName>
        <fullName evidence="2">CRISPR-associated protein, Cse3 family</fullName>
    </submittedName>
</protein>
<dbReference type="Gene3D" id="3.30.70.1210">
    <property type="entry name" value="Crispr-associated protein, domain 2"/>
    <property type="match status" value="1"/>
</dbReference>
<dbReference type="CDD" id="cd09727">
    <property type="entry name" value="Cas6_I-E"/>
    <property type="match status" value="1"/>
</dbReference>
<dbReference type="InterPro" id="IPR010179">
    <property type="entry name" value="CRISPR-assoc_prot_Cse3"/>
</dbReference>
<proteinExistence type="predicted"/>
<organism evidence="2 3">
    <name type="scientific">Desulfatibacillum alkenivorans DSM 16219</name>
    <dbReference type="NCBI Taxonomy" id="1121393"/>
    <lineage>
        <taxon>Bacteria</taxon>
        <taxon>Pseudomonadati</taxon>
        <taxon>Thermodesulfobacteriota</taxon>
        <taxon>Desulfobacteria</taxon>
        <taxon>Desulfobacterales</taxon>
        <taxon>Desulfatibacillaceae</taxon>
        <taxon>Desulfatibacillum</taxon>
    </lineage>
</organism>
<evidence type="ECO:0000313" key="3">
    <source>
        <dbReference type="Proteomes" id="UP000183994"/>
    </source>
</evidence>
<dbReference type="SMART" id="SM01101">
    <property type="entry name" value="CRISPR_assoc"/>
    <property type="match status" value="1"/>
</dbReference>
<dbReference type="NCBIfam" id="TIGR01907">
    <property type="entry name" value="casE_Cse3"/>
    <property type="match status" value="1"/>
</dbReference>
<dbReference type="Gene3D" id="3.30.70.1200">
    <property type="entry name" value="Crispr-associated protein, domain 1"/>
    <property type="match status" value="1"/>
</dbReference>
<name>A0A1M6YAC9_9BACT</name>
<dbReference type="EMBL" id="FQZU01000048">
    <property type="protein sequence ID" value="SHL15246.1"/>
    <property type="molecule type" value="Genomic_DNA"/>
</dbReference>
<evidence type="ECO:0000313" key="2">
    <source>
        <dbReference type="EMBL" id="SHL15246.1"/>
    </source>
</evidence>
<evidence type="ECO:0000256" key="1">
    <source>
        <dbReference type="SAM" id="MobiDB-lite"/>
    </source>
</evidence>
<reference evidence="3" key="1">
    <citation type="submission" date="2016-11" db="EMBL/GenBank/DDBJ databases">
        <authorList>
            <person name="Varghese N."/>
            <person name="Submissions S."/>
        </authorList>
    </citation>
    <scope>NUCLEOTIDE SEQUENCE [LARGE SCALE GENOMIC DNA]</scope>
    <source>
        <strain evidence="3">DSM 16219</strain>
    </source>
</reference>